<dbReference type="STRING" id="888268.A0A1E5VNC2"/>
<sequence length="90" mass="9842">LLILVMLLEKKLCFSEKVRSYELYGFIAVTLLGLVAAYAAGGSREIDTTIYVSGLVGVVFVCILVQVVFVLLLQENSSLVEQSQMSRPAN</sequence>
<keyword evidence="1" id="KW-1133">Transmembrane helix</keyword>
<proteinExistence type="predicted"/>
<evidence type="ECO:0000313" key="2">
    <source>
        <dbReference type="EMBL" id="OEL26631.1"/>
    </source>
</evidence>
<protein>
    <submittedName>
        <fullName evidence="2">Uncharacterized protein</fullName>
    </submittedName>
</protein>
<organism evidence="2 3">
    <name type="scientific">Dichanthelium oligosanthes</name>
    <dbReference type="NCBI Taxonomy" id="888268"/>
    <lineage>
        <taxon>Eukaryota</taxon>
        <taxon>Viridiplantae</taxon>
        <taxon>Streptophyta</taxon>
        <taxon>Embryophyta</taxon>
        <taxon>Tracheophyta</taxon>
        <taxon>Spermatophyta</taxon>
        <taxon>Magnoliopsida</taxon>
        <taxon>Liliopsida</taxon>
        <taxon>Poales</taxon>
        <taxon>Poaceae</taxon>
        <taxon>PACMAD clade</taxon>
        <taxon>Panicoideae</taxon>
        <taxon>Panicodae</taxon>
        <taxon>Paniceae</taxon>
        <taxon>Dichantheliinae</taxon>
        <taxon>Dichanthelium</taxon>
    </lineage>
</organism>
<evidence type="ECO:0000256" key="1">
    <source>
        <dbReference type="SAM" id="Phobius"/>
    </source>
</evidence>
<dbReference type="EMBL" id="LWDX02034185">
    <property type="protein sequence ID" value="OEL26631.1"/>
    <property type="molecule type" value="Genomic_DNA"/>
</dbReference>
<feature type="transmembrane region" description="Helical" evidence="1">
    <location>
        <begin position="21"/>
        <end position="39"/>
    </location>
</feature>
<accession>A0A1E5VNC2</accession>
<feature type="non-terminal residue" evidence="2">
    <location>
        <position position="1"/>
    </location>
</feature>
<keyword evidence="3" id="KW-1185">Reference proteome</keyword>
<gene>
    <name evidence="2" type="ORF">BAE44_0012349</name>
</gene>
<keyword evidence="1" id="KW-0812">Transmembrane</keyword>
<reference evidence="2 3" key="1">
    <citation type="submission" date="2016-09" db="EMBL/GenBank/DDBJ databases">
        <title>The draft genome of Dichanthelium oligosanthes: A C3 panicoid grass species.</title>
        <authorList>
            <person name="Studer A.J."/>
            <person name="Schnable J.C."/>
            <person name="Brutnell T.P."/>
        </authorList>
    </citation>
    <scope>NUCLEOTIDE SEQUENCE [LARGE SCALE GENOMIC DNA]</scope>
    <source>
        <strain evidence="3">cv. Kellogg 1175</strain>
        <tissue evidence="2">Leaf</tissue>
    </source>
</reference>
<comment type="caution">
    <text evidence="2">The sequence shown here is derived from an EMBL/GenBank/DDBJ whole genome shotgun (WGS) entry which is preliminary data.</text>
</comment>
<dbReference type="Proteomes" id="UP000095767">
    <property type="component" value="Unassembled WGS sequence"/>
</dbReference>
<name>A0A1E5VNC2_9POAL</name>
<keyword evidence="1" id="KW-0472">Membrane</keyword>
<evidence type="ECO:0000313" key="3">
    <source>
        <dbReference type="Proteomes" id="UP000095767"/>
    </source>
</evidence>
<dbReference type="AlphaFoldDB" id="A0A1E5VNC2"/>
<feature type="transmembrane region" description="Helical" evidence="1">
    <location>
        <begin position="51"/>
        <end position="73"/>
    </location>
</feature>